<dbReference type="PANTHER" id="PTHR44688">
    <property type="entry name" value="DNA-BINDING TRANSCRIPTIONAL ACTIVATOR DEVR_DOSR"/>
    <property type="match status" value="1"/>
</dbReference>
<organism evidence="5 6">
    <name type="scientific">Paenibacillus sepulcri</name>
    <dbReference type="NCBI Taxonomy" id="359917"/>
    <lineage>
        <taxon>Bacteria</taxon>
        <taxon>Bacillati</taxon>
        <taxon>Bacillota</taxon>
        <taxon>Bacilli</taxon>
        <taxon>Bacillales</taxon>
        <taxon>Paenibacillaceae</taxon>
        <taxon>Paenibacillus</taxon>
    </lineage>
</organism>
<dbReference type="PANTHER" id="PTHR44688:SF16">
    <property type="entry name" value="DNA-BINDING TRANSCRIPTIONAL ACTIVATOR DEVR_DOSR"/>
    <property type="match status" value="1"/>
</dbReference>
<dbReference type="InterPro" id="IPR016032">
    <property type="entry name" value="Sig_transdc_resp-reg_C-effctor"/>
</dbReference>
<dbReference type="SMART" id="SM00421">
    <property type="entry name" value="HTH_LUXR"/>
    <property type="match status" value="1"/>
</dbReference>
<dbReference type="CDD" id="cd06170">
    <property type="entry name" value="LuxR_C_like"/>
    <property type="match status" value="1"/>
</dbReference>
<evidence type="ECO:0000259" key="4">
    <source>
        <dbReference type="PROSITE" id="PS50043"/>
    </source>
</evidence>
<dbReference type="EMBL" id="JAHZIK010000501">
    <property type="protein sequence ID" value="MBW7456110.1"/>
    <property type="molecule type" value="Genomic_DNA"/>
</dbReference>
<evidence type="ECO:0000256" key="3">
    <source>
        <dbReference type="ARBA" id="ARBA00023163"/>
    </source>
</evidence>
<dbReference type="PROSITE" id="PS50043">
    <property type="entry name" value="HTH_LUXR_2"/>
    <property type="match status" value="1"/>
</dbReference>
<feature type="non-terminal residue" evidence="5">
    <location>
        <position position="1"/>
    </location>
</feature>
<evidence type="ECO:0000256" key="1">
    <source>
        <dbReference type="ARBA" id="ARBA00023015"/>
    </source>
</evidence>
<protein>
    <submittedName>
        <fullName evidence="5">LuxR C-terminal-related transcriptional regulator</fullName>
    </submittedName>
</protein>
<keyword evidence="1" id="KW-0805">Transcription regulation</keyword>
<dbReference type="Gene3D" id="1.10.10.10">
    <property type="entry name" value="Winged helix-like DNA-binding domain superfamily/Winged helix DNA-binding domain"/>
    <property type="match status" value="1"/>
</dbReference>
<keyword evidence="6" id="KW-1185">Reference proteome</keyword>
<gene>
    <name evidence="5" type="ORF">K0U00_18945</name>
</gene>
<reference evidence="5 6" key="1">
    <citation type="submission" date="2021-07" db="EMBL/GenBank/DDBJ databases">
        <title>Paenibacillus radiodurans sp. nov., isolated from the southeastern edge of Tengger Desert.</title>
        <authorList>
            <person name="Zhang G."/>
        </authorList>
    </citation>
    <scope>NUCLEOTIDE SEQUENCE [LARGE SCALE GENOMIC DNA]</scope>
    <source>
        <strain evidence="5 6">CCM 7311</strain>
    </source>
</reference>
<keyword evidence="3" id="KW-0804">Transcription</keyword>
<dbReference type="Proteomes" id="UP001519887">
    <property type="component" value="Unassembled WGS sequence"/>
</dbReference>
<evidence type="ECO:0000313" key="5">
    <source>
        <dbReference type="EMBL" id="MBW7456110.1"/>
    </source>
</evidence>
<evidence type="ECO:0000256" key="2">
    <source>
        <dbReference type="ARBA" id="ARBA00023125"/>
    </source>
</evidence>
<sequence>IIRQVGVGRSNLEIASELGLSVGTVKNHLSQVMDKLDLRDRTQLAIYAIRHGIV</sequence>
<feature type="domain" description="HTH luxR-type" evidence="4">
    <location>
        <begin position="1"/>
        <end position="52"/>
    </location>
</feature>
<accession>A0ABS7C5S4</accession>
<dbReference type="Pfam" id="PF00196">
    <property type="entry name" value="GerE"/>
    <property type="match status" value="1"/>
</dbReference>
<dbReference type="InterPro" id="IPR000792">
    <property type="entry name" value="Tscrpt_reg_LuxR_C"/>
</dbReference>
<name>A0ABS7C5S4_9BACL</name>
<evidence type="ECO:0000313" key="6">
    <source>
        <dbReference type="Proteomes" id="UP001519887"/>
    </source>
</evidence>
<dbReference type="PRINTS" id="PR00038">
    <property type="entry name" value="HTHLUXR"/>
</dbReference>
<keyword evidence="2" id="KW-0238">DNA-binding</keyword>
<comment type="caution">
    <text evidence="5">The sequence shown here is derived from an EMBL/GenBank/DDBJ whole genome shotgun (WGS) entry which is preliminary data.</text>
</comment>
<dbReference type="InterPro" id="IPR036388">
    <property type="entry name" value="WH-like_DNA-bd_sf"/>
</dbReference>
<proteinExistence type="predicted"/>
<dbReference type="SUPFAM" id="SSF46894">
    <property type="entry name" value="C-terminal effector domain of the bipartite response regulators"/>
    <property type="match status" value="1"/>
</dbReference>